<feature type="region of interest" description="Disordered" evidence="1">
    <location>
        <begin position="26"/>
        <end position="51"/>
    </location>
</feature>
<reference evidence="4 5" key="1">
    <citation type="submission" date="2020-02" db="EMBL/GenBank/DDBJ databases">
        <title>Whole-genome analyses of novel actinobacteria.</title>
        <authorList>
            <person name="Sahin N."/>
            <person name="Gencbay T."/>
        </authorList>
    </citation>
    <scope>NUCLEOTIDE SEQUENCE [LARGE SCALE GENOMIC DNA]</scope>
    <source>
        <strain evidence="4 5">HC44</strain>
    </source>
</reference>
<gene>
    <name evidence="4" type="ORF">G5C60_42725</name>
</gene>
<proteinExistence type="predicted"/>
<protein>
    <submittedName>
        <fullName evidence="4">Sulfatase</fullName>
    </submittedName>
</protein>
<dbReference type="PANTHER" id="PTHR43108:SF8">
    <property type="entry name" value="SD21168P"/>
    <property type="match status" value="1"/>
</dbReference>
<keyword evidence="5" id="KW-1185">Reference proteome</keyword>
<keyword evidence="2" id="KW-0732">Signal</keyword>
<dbReference type="Gene3D" id="3.40.720.10">
    <property type="entry name" value="Alkaline Phosphatase, subunit A"/>
    <property type="match status" value="1"/>
</dbReference>
<feature type="compositionally biased region" description="Basic and acidic residues" evidence="1">
    <location>
        <begin position="248"/>
        <end position="264"/>
    </location>
</feature>
<evidence type="ECO:0000256" key="1">
    <source>
        <dbReference type="SAM" id="MobiDB-lite"/>
    </source>
</evidence>
<dbReference type="InterPro" id="IPR000917">
    <property type="entry name" value="Sulfatase_N"/>
</dbReference>
<dbReference type="CDD" id="cd16147">
    <property type="entry name" value="G6S"/>
    <property type="match status" value="1"/>
</dbReference>
<dbReference type="PANTHER" id="PTHR43108">
    <property type="entry name" value="N-ACETYLGLUCOSAMINE-6-SULFATASE FAMILY MEMBER"/>
    <property type="match status" value="1"/>
</dbReference>
<comment type="caution">
    <text evidence="4">The sequence shown here is derived from an EMBL/GenBank/DDBJ whole genome shotgun (WGS) entry which is preliminary data.</text>
</comment>
<dbReference type="InterPro" id="IPR017850">
    <property type="entry name" value="Alkaline_phosphatase_core_sf"/>
</dbReference>
<evidence type="ECO:0000256" key="2">
    <source>
        <dbReference type="SAM" id="SignalP"/>
    </source>
</evidence>
<feature type="chain" id="PRO_5039060826" evidence="2">
    <location>
        <begin position="21"/>
        <end position="481"/>
    </location>
</feature>
<sequence>MSRRGLLAGGAAAVVAAAAAVPVVDRMTDDTTDEKNDQRNDDQTDDRSAAAAAATRPNILLIVTDDHPKQTGWALQKTVDWLGGQGVTFTNGHATTPLCAPSRSSIFSGRHAHNHGVRHNGASRSLDQKTTVQRHLKEAGYRTGIFGKYLNSWDLNEKPPPYFEEFAVMDPGFVDVEWNVDGKVQTVTGYTTDIVKDQTLAFLDKAASDRRPWFAYVTPFASHGPNTPAPEYARKPVPAWNGRPSVSEPDRSDKPPYVKEASKTLADGRKLRERQLRSLLSVDDAVQAFKDKLAALGQLDDTLVIFIGDHGYHWADHGLTGKETPYAPAHEVPLYLSWPAGGLDKGTTDDRIAANIDIAPTILDAAGVEPTTPQDGMSLLSDADRDHLLVEGWQAGDGPVRDKGSWAAYVAKDAQYVEYYDLRAGAGGKETGTGRVIFREYYDLEKDPYQLTNKLHRATPQDERALGIPELAKQLAVDRAG</sequence>
<evidence type="ECO:0000313" key="4">
    <source>
        <dbReference type="EMBL" id="NGO14135.1"/>
    </source>
</evidence>
<feature type="domain" description="Sulfatase N-terminal" evidence="3">
    <location>
        <begin position="57"/>
        <end position="368"/>
    </location>
</feature>
<feature type="compositionally biased region" description="Basic and acidic residues" evidence="1">
    <location>
        <begin position="26"/>
        <end position="48"/>
    </location>
</feature>
<dbReference type="EMBL" id="JAAKZY010000236">
    <property type="protein sequence ID" value="NGO14135.1"/>
    <property type="molecule type" value="Genomic_DNA"/>
</dbReference>
<feature type="region of interest" description="Disordered" evidence="1">
    <location>
        <begin position="225"/>
        <end position="264"/>
    </location>
</feature>
<name>A0A6G4VJU0_9ACTN</name>
<dbReference type="SUPFAM" id="SSF53649">
    <property type="entry name" value="Alkaline phosphatase-like"/>
    <property type="match status" value="1"/>
</dbReference>
<organism evidence="4 5">
    <name type="scientific">Streptomyces scabichelini</name>
    <dbReference type="NCBI Taxonomy" id="2711217"/>
    <lineage>
        <taxon>Bacteria</taxon>
        <taxon>Bacillati</taxon>
        <taxon>Actinomycetota</taxon>
        <taxon>Actinomycetes</taxon>
        <taxon>Kitasatosporales</taxon>
        <taxon>Streptomycetaceae</taxon>
        <taxon>Streptomyces</taxon>
    </lineage>
</organism>
<dbReference type="AlphaFoldDB" id="A0A6G4VJU0"/>
<dbReference type="Proteomes" id="UP000472335">
    <property type="component" value="Unassembled WGS sequence"/>
</dbReference>
<accession>A0A6G4VJU0</accession>
<evidence type="ECO:0000259" key="3">
    <source>
        <dbReference type="Pfam" id="PF00884"/>
    </source>
</evidence>
<dbReference type="Pfam" id="PF00884">
    <property type="entry name" value="Sulfatase"/>
    <property type="match status" value="1"/>
</dbReference>
<evidence type="ECO:0000313" key="5">
    <source>
        <dbReference type="Proteomes" id="UP000472335"/>
    </source>
</evidence>
<feature type="signal peptide" evidence="2">
    <location>
        <begin position="1"/>
        <end position="20"/>
    </location>
</feature>